<dbReference type="PANTHER" id="PTHR21623:SF2">
    <property type="entry name" value="COILED-COIL DOMAIN-CONTAINING PROTEIN 33"/>
    <property type="match status" value="1"/>
</dbReference>
<feature type="compositionally biased region" description="Pro residues" evidence="1">
    <location>
        <begin position="221"/>
        <end position="230"/>
    </location>
</feature>
<name>A0ABR0YRR6_HUSHU</name>
<evidence type="ECO:0000313" key="4">
    <source>
        <dbReference type="Proteomes" id="UP001369086"/>
    </source>
</evidence>
<comment type="caution">
    <text evidence="3">The sequence shown here is derived from an EMBL/GenBank/DDBJ whole genome shotgun (WGS) entry which is preliminary data.</text>
</comment>
<feature type="region of interest" description="Disordered" evidence="1">
    <location>
        <begin position="668"/>
        <end position="727"/>
    </location>
</feature>
<evidence type="ECO:0000256" key="1">
    <source>
        <dbReference type="SAM" id="MobiDB-lite"/>
    </source>
</evidence>
<feature type="compositionally biased region" description="Low complexity" evidence="1">
    <location>
        <begin position="710"/>
        <end position="727"/>
    </location>
</feature>
<evidence type="ECO:0000259" key="2">
    <source>
        <dbReference type="PROSITE" id="PS50004"/>
    </source>
</evidence>
<accession>A0ABR0YRR6</accession>
<feature type="region of interest" description="Disordered" evidence="1">
    <location>
        <begin position="179"/>
        <end position="317"/>
    </location>
</feature>
<feature type="domain" description="C2" evidence="2">
    <location>
        <begin position="303"/>
        <end position="432"/>
    </location>
</feature>
<feature type="compositionally biased region" description="Polar residues" evidence="1">
    <location>
        <begin position="363"/>
        <end position="379"/>
    </location>
</feature>
<dbReference type="Pfam" id="PF00168">
    <property type="entry name" value="C2"/>
    <property type="match status" value="1"/>
</dbReference>
<proteinExistence type="predicted"/>
<reference evidence="3 4" key="1">
    <citation type="submission" date="2021-05" db="EMBL/GenBank/DDBJ databases">
        <authorList>
            <person name="Zahm M."/>
            <person name="Klopp C."/>
            <person name="Cabau C."/>
            <person name="Kuhl H."/>
            <person name="Suciu R."/>
            <person name="Ciorpac M."/>
            <person name="Holostenco D."/>
            <person name="Gessner J."/>
            <person name="Wuertz S."/>
            <person name="Hohne C."/>
            <person name="Stock M."/>
            <person name="Gislard M."/>
            <person name="Lluch J."/>
            <person name="Milhes M."/>
            <person name="Lampietro C."/>
            <person name="Lopez Roques C."/>
            <person name="Donnadieu C."/>
            <person name="Du K."/>
            <person name="Schartl M."/>
            <person name="Guiguen Y."/>
        </authorList>
    </citation>
    <scope>NUCLEOTIDE SEQUENCE [LARGE SCALE GENOMIC DNA]</scope>
    <source>
        <strain evidence="3">Hh-F2</strain>
        <tissue evidence="3">Blood</tissue>
    </source>
</reference>
<dbReference type="Proteomes" id="UP001369086">
    <property type="component" value="Unassembled WGS sequence"/>
</dbReference>
<dbReference type="CDD" id="cd00030">
    <property type="entry name" value="C2"/>
    <property type="match status" value="1"/>
</dbReference>
<dbReference type="Gene3D" id="2.60.40.150">
    <property type="entry name" value="C2 domain"/>
    <property type="match status" value="1"/>
</dbReference>
<organism evidence="3 4">
    <name type="scientific">Huso huso</name>
    <name type="common">Beluga</name>
    <name type="synonym">Acipenser huso</name>
    <dbReference type="NCBI Taxonomy" id="61971"/>
    <lineage>
        <taxon>Eukaryota</taxon>
        <taxon>Metazoa</taxon>
        <taxon>Chordata</taxon>
        <taxon>Craniata</taxon>
        <taxon>Vertebrata</taxon>
        <taxon>Euteleostomi</taxon>
        <taxon>Actinopterygii</taxon>
        <taxon>Chondrostei</taxon>
        <taxon>Acipenseriformes</taxon>
        <taxon>Acipenseridae</taxon>
        <taxon>Huso</taxon>
    </lineage>
</organism>
<sequence>MLKTRLKIEARELDFEFEVLNVQFNELGKYVLRLTVENPLLEDSGTGVQLRVNDGEVLYTSTGTTDVIQQSSLDEVYTCLRYKFVFTLPQGFCKNDKNHDVRLKIEALRVTDSQVKNGTKVGEALFAIYPRTNTPRINLYARKDEELYHYSNIMALLRVQNDYLAMHCGRLAYTVSFHEARPPPEDPNTTSRMPSIQEEGKGGRQTPRAPSPAPSTLSVPPLIPEPPPSEPTAQPEPESERRASPESMLESPSESLPPTPDGGLASSRPHRRPTEASLHFPSPQNTPGQSPEPLPATHVMEAPPGKNEVTRSPLTNNWHVSRPGMEAITVILHGATNLPPLSDGAVPQPFATVKSGTDEKQKQSAQGVTHATMQPTHSPSWEEKVTVEVAQEDVKDEVVILNVADSRTKELLASYRLPIHYLQPFHHYHMELVQAHKRVPAGVRLYATVVRKGSAIPRQPRFSFTGFEVLLQALEKPLLEPLGPLLSVARIVPDYESYKSTMLVRTPRAAGITVTTITFPSLHLSSFEVPQVSSQGYPQVSQAGFPQEQPSWNHSFLFHGRDSATAFTGGAALVLEYYPVTTVMNTVCWHIRSPLGFSALSLDEDVYRKLMAESGQRGIRVEKLPVQGTTLRTTSNTIPSVGIILRLIGSERPDSLLASANPSLLPTLDSKPLSENGGSPPLVPPLSWPLKSNEEEEGSPASPPTDWSTQPQPQQQQQQHQHQHQPQHLLQLEVRLSDTISLFHANSEACSIQQIL</sequence>
<evidence type="ECO:0000313" key="3">
    <source>
        <dbReference type="EMBL" id="KAK6475253.1"/>
    </source>
</evidence>
<dbReference type="PANTHER" id="PTHR21623">
    <property type="entry name" value="SPERIOLIN-BINDING FACTOR"/>
    <property type="match status" value="1"/>
</dbReference>
<dbReference type="EMBL" id="JAHFZB010000024">
    <property type="protein sequence ID" value="KAK6475253.1"/>
    <property type="molecule type" value="Genomic_DNA"/>
</dbReference>
<dbReference type="InterPro" id="IPR035892">
    <property type="entry name" value="C2_domain_sf"/>
</dbReference>
<dbReference type="SUPFAM" id="SSF49562">
    <property type="entry name" value="C2 domain (Calcium/lipid-binding domain, CaLB)"/>
    <property type="match status" value="1"/>
</dbReference>
<dbReference type="InterPro" id="IPR039889">
    <property type="entry name" value="CCD33"/>
</dbReference>
<protein>
    <submittedName>
        <fullName evidence="3">Coiled-coil domain-containing protein 33-like</fullName>
    </submittedName>
</protein>
<dbReference type="PROSITE" id="PS50004">
    <property type="entry name" value="C2"/>
    <property type="match status" value="1"/>
</dbReference>
<dbReference type="InterPro" id="IPR000008">
    <property type="entry name" value="C2_dom"/>
</dbReference>
<keyword evidence="4" id="KW-1185">Reference proteome</keyword>
<feature type="compositionally biased region" description="Low complexity" evidence="1">
    <location>
        <begin position="245"/>
        <end position="254"/>
    </location>
</feature>
<feature type="region of interest" description="Disordered" evidence="1">
    <location>
        <begin position="353"/>
        <end position="381"/>
    </location>
</feature>
<gene>
    <name evidence="3" type="ORF">HHUSO_G24703</name>
</gene>